<dbReference type="InterPro" id="IPR009061">
    <property type="entry name" value="DNA-bd_dom_put_sf"/>
</dbReference>
<gene>
    <name evidence="2" type="ORF">APR42_07670</name>
</gene>
<dbReference type="InterPro" id="IPR041657">
    <property type="entry name" value="HTH_17"/>
</dbReference>
<organism evidence="2 3">
    <name type="scientific">Salegentibacter mishustinae</name>
    <dbReference type="NCBI Taxonomy" id="270918"/>
    <lineage>
        <taxon>Bacteria</taxon>
        <taxon>Pseudomonadati</taxon>
        <taxon>Bacteroidota</taxon>
        <taxon>Flavobacteriia</taxon>
        <taxon>Flavobacteriales</taxon>
        <taxon>Flavobacteriaceae</taxon>
        <taxon>Salegentibacter</taxon>
    </lineage>
</organism>
<dbReference type="EMBL" id="LKTP01000023">
    <property type="protein sequence ID" value="KRG28641.1"/>
    <property type="molecule type" value="Genomic_DNA"/>
</dbReference>
<dbReference type="Proteomes" id="UP000051643">
    <property type="component" value="Unassembled WGS sequence"/>
</dbReference>
<accession>A0A0Q9ZIG5</accession>
<reference evidence="2" key="1">
    <citation type="submission" date="2015-10" db="EMBL/GenBank/DDBJ databases">
        <title>Draft genome sequence of Salegentibacter mishustinae KCTC 12263.</title>
        <authorList>
            <person name="Lin W."/>
            <person name="Zheng Q."/>
        </authorList>
    </citation>
    <scope>NUCLEOTIDE SEQUENCE [LARGE SCALE GENOMIC DNA]</scope>
    <source>
        <strain evidence="2">KCTC 12263</strain>
    </source>
</reference>
<evidence type="ECO:0000313" key="2">
    <source>
        <dbReference type="EMBL" id="KRG28641.1"/>
    </source>
</evidence>
<name>A0A0Q9ZIG5_9FLAO</name>
<dbReference type="PANTHER" id="PTHR34585:SF22">
    <property type="entry name" value="HELIX-TURN-HELIX DOMAIN-CONTAINING PROTEIN"/>
    <property type="match status" value="1"/>
</dbReference>
<protein>
    <recommendedName>
        <fullName evidence="1">Helix-turn-helix domain-containing protein</fullName>
    </recommendedName>
</protein>
<dbReference type="PANTHER" id="PTHR34585">
    <property type="match status" value="1"/>
</dbReference>
<dbReference type="RefSeq" id="WP_057482301.1">
    <property type="nucleotide sequence ID" value="NZ_BMWR01000001.1"/>
</dbReference>
<keyword evidence="3" id="KW-1185">Reference proteome</keyword>
<comment type="caution">
    <text evidence="2">The sequence shown here is derived from an EMBL/GenBank/DDBJ whole genome shotgun (WGS) entry which is preliminary data.</text>
</comment>
<dbReference type="AlphaFoldDB" id="A0A0Q9ZIG5"/>
<dbReference type="STRING" id="270918.APR42_07670"/>
<dbReference type="SUPFAM" id="SSF46955">
    <property type="entry name" value="Putative DNA-binding domain"/>
    <property type="match status" value="1"/>
</dbReference>
<proteinExistence type="predicted"/>
<evidence type="ECO:0000313" key="3">
    <source>
        <dbReference type="Proteomes" id="UP000051643"/>
    </source>
</evidence>
<dbReference type="Pfam" id="PF12728">
    <property type="entry name" value="HTH_17"/>
    <property type="match status" value="1"/>
</dbReference>
<evidence type="ECO:0000259" key="1">
    <source>
        <dbReference type="Pfam" id="PF12728"/>
    </source>
</evidence>
<feature type="domain" description="Helix-turn-helix" evidence="1">
    <location>
        <begin position="39"/>
        <end position="88"/>
    </location>
</feature>
<sequence>MKESTHPFMVSMHSLEAKIEQLTREFRIRQIKDPCLILLDNADFIQLFKISAKTAQNWREEGLIEFAQVKGKIYYSLKDIQAFINRHRKNRKYANS</sequence>